<dbReference type="PANTHER" id="PTHR31793:SF39">
    <property type="entry name" value="THIOESTERASE_THIOL ESTER DEHYDRASE-ISOMERASE"/>
    <property type="match status" value="1"/>
</dbReference>
<dbReference type="Pfam" id="PF13279">
    <property type="entry name" value="4HBT_2"/>
    <property type="match status" value="1"/>
</dbReference>
<organism evidence="2 3">
    <name type="scientific">Exidia glandulosa HHB12029</name>
    <dbReference type="NCBI Taxonomy" id="1314781"/>
    <lineage>
        <taxon>Eukaryota</taxon>
        <taxon>Fungi</taxon>
        <taxon>Dikarya</taxon>
        <taxon>Basidiomycota</taxon>
        <taxon>Agaricomycotina</taxon>
        <taxon>Agaricomycetes</taxon>
        <taxon>Auriculariales</taxon>
        <taxon>Exidiaceae</taxon>
        <taxon>Exidia</taxon>
    </lineage>
</organism>
<name>A0A165F1V9_EXIGL</name>
<dbReference type="PANTHER" id="PTHR31793">
    <property type="entry name" value="4-HYDROXYBENZOYL-COA THIOESTERASE FAMILY MEMBER"/>
    <property type="match status" value="1"/>
</dbReference>
<protein>
    <submittedName>
        <fullName evidence="2">Thioesterase/thiol ester dehydrase-isomerase</fullName>
    </submittedName>
</protein>
<evidence type="ECO:0000313" key="2">
    <source>
        <dbReference type="EMBL" id="KZV88194.1"/>
    </source>
</evidence>
<keyword evidence="3" id="KW-1185">Reference proteome</keyword>
<dbReference type="CDD" id="cd00586">
    <property type="entry name" value="4HBT"/>
    <property type="match status" value="1"/>
</dbReference>
<feature type="compositionally biased region" description="Low complexity" evidence="1">
    <location>
        <begin position="19"/>
        <end position="28"/>
    </location>
</feature>
<proteinExistence type="predicted"/>
<dbReference type="InterPro" id="IPR029069">
    <property type="entry name" value="HotDog_dom_sf"/>
</dbReference>
<dbReference type="SUPFAM" id="SSF54637">
    <property type="entry name" value="Thioesterase/thiol ester dehydrase-isomerase"/>
    <property type="match status" value="1"/>
</dbReference>
<evidence type="ECO:0000256" key="1">
    <source>
        <dbReference type="SAM" id="MobiDB-lite"/>
    </source>
</evidence>
<dbReference type="EMBL" id="KV426105">
    <property type="protein sequence ID" value="KZV88194.1"/>
    <property type="molecule type" value="Genomic_DNA"/>
</dbReference>
<evidence type="ECO:0000313" key="3">
    <source>
        <dbReference type="Proteomes" id="UP000077266"/>
    </source>
</evidence>
<dbReference type="InParanoid" id="A0A165F1V9"/>
<dbReference type="InterPro" id="IPR050563">
    <property type="entry name" value="4-hydroxybenzoyl-CoA_TE"/>
</dbReference>
<sequence length="192" mass="21731">MLRLATRSLHTSRRALSQAPSAERAVPSEAAAAARKAVLDTGYDEPSLHEQPVVWGDLDSFRHVNNVRYVRYFESGRIKWMSALGERVGGADKARDMLAGRGVSLILKSIKVDFKRPVTYPDTLLIAHRVQSWTEHRLDLYSIAYSYVQQRVVTESLSVCVWYDYDQLAKSTIPPNIRRVLNGEGDSELRAR</sequence>
<dbReference type="GO" id="GO:0016853">
    <property type="term" value="F:isomerase activity"/>
    <property type="evidence" value="ECO:0007669"/>
    <property type="project" value="UniProtKB-KW"/>
</dbReference>
<keyword evidence="2" id="KW-0413">Isomerase</keyword>
<reference evidence="2 3" key="1">
    <citation type="journal article" date="2016" name="Mol. Biol. Evol.">
        <title>Comparative Genomics of Early-Diverging Mushroom-Forming Fungi Provides Insights into the Origins of Lignocellulose Decay Capabilities.</title>
        <authorList>
            <person name="Nagy L.G."/>
            <person name="Riley R."/>
            <person name="Tritt A."/>
            <person name="Adam C."/>
            <person name="Daum C."/>
            <person name="Floudas D."/>
            <person name="Sun H."/>
            <person name="Yadav J.S."/>
            <person name="Pangilinan J."/>
            <person name="Larsson K.H."/>
            <person name="Matsuura K."/>
            <person name="Barry K."/>
            <person name="Labutti K."/>
            <person name="Kuo R."/>
            <person name="Ohm R.A."/>
            <person name="Bhattacharya S.S."/>
            <person name="Shirouzu T."/>
            <person name="Yoshinaga Y."/>
            <person name="Martin F.M."/>
            <person name="Grigoriev I.V."/>
            <person name="Hibbett D.S."/>
        </authorList>
    </citation>
    <scope>NUCLEOTIDE SEQUENCE [LARGE SCALE GENOMIC DNA]</scope>
    <source>
        <strain evidence="2 3">HHB12029</strain>
    </source>
</reference>
<feature type="region of interest" description="Disordered" evidence="1">
    <location>
        <begin position="1"/>
        <end position="28"/>
    </location>
</feature>
<dbReference type="Gene3D" id="3.10.129.10">
    <property type="entry name" value="Hotdog Thioesterase"/>
    <property type="match status" value="1"/>
</dbReference>
<gene>
    <name evidence="2" type="ORF">EXIGLDRAFT_182302</name>
</gene>
<accession>A0A165F1V9</accession>
<dbReference type="AlphaFoldDB" id="A0A165F1V9"/>
<dbReference type="Proteomes" id="UP000077266">
    <property type="component" value="Unassembled WGS sequence"/>
</dbReference>
<dbReference type="OrthoDB" id="5538558at2759"/>
<dbReference type="GO" id="GO:0047617">
    <property type="term" value="F:fatty acyl-CoA hydrolase activity"/>
    <property type="evidence" value="ECO:0007669"/>
    <property type="project" value="TreeGrafter"/>
</dbReference>